<dbReference type="EMBL" id="CDSF01000115">
    <property type="protein sequence ID" value="CEP01686.1"/>
    <property type="molecule type" value="Genomic_DNA"/>
</dbReference>
<accession>A0A0G4J374</accession>
<organism evidence="1 2">
    <name type="scientific">Plasmodiophora brassicae</name>
    <name type="common">Clubroot disease agent</name>
    <dbReference type="NCBI Taxonomy" id="37360"/>
    <lineage>
        <taxon>Eukaryota</taxon>
        <taxon>Sar</taxon>
        <taxon>Rhizaria</taxon>
        <taxon>Endomyxa</taxon>
        <taxon>Phytomyxea</taxon>
        <taxon>Plasmodiophorida</taxon>
        <taxon>Plasmodiophoridae</taxon>
        <taxon>Plasmodiophora</taxon>
    </lineage>
</organism>
<evidence type="ECO:0000313" key="2">
    <source>
        <dbReference type="Proteomes" id="UP000039324"/>
    </source>
</evidence>
<evidence type="ECO:0000313" key="1">
    <source>
        <dbReference type="EMBL" id="CEP01686.1"/>
    </source>
</evidence>
<reference evidence="1 2" key="1">
    <citation type="submission" date="2015-02" db="EMBL/GenBank/DDBJ databases">
        <authorList>
            <person name="Chooi Y.-H."/>
        </authorList>
    </citation>
    <scope>NUCLEOTIDE SEQUENCE [LARGE SCALE GENOMIC DNA]</scope>
    <source>
        <strain evidence="1">E3</strain>
    </source>
</reference>
<gene>
    <name evidence="1" type="ORF">PBRA_008628</name>
</gene>
<sequence>MSARRAQLREDFATLRSIILAQGDERLAQQEGVSTRSIKERRLRAEHALRAAFHRYQTLCGVNEAVLILSKWDAKNNFRTEVYDSGSVDGLSIPGFIASTHWRTDDSLEDNLARFTRYRTTRWYSWAQANAHRTELSDDYQLPGSNPHDNGRSRA</sequence>
<dbReference type="AlphaFoldDB" id="A0A0G4J374"/>
<keyword evidence="2" id="KW-1185">Reference proteome</keyword>
<name>A0A0G4J374_PLABS</name>
<proteinExistence type="predicted"/>
<protein>
    <submittedName>
        <fullName evidence="1">Uncharacterized protein</fullName>
    </submittedName>
</protein>
<dbReference type="Proteomes" id="UP000039324">
    <property type="component" value="Unassembled WGS sequence"/>
</dbReference>